<feature type="transmembrane region" description="Helical" evidence="10">
    <location>
        <begin position="432"/>
        <end position="449"/>
    </location>
</feature>
<evidence type="ECO:0000259" key="12">
    <source>
        <dbReference type="Pfam" id="PF15917"/>
    </source>
</evidence>
<keyword evidence="8 10" id="KW-0472">Membrane</keyword>
<evidence type="ECO:0000313" key="16">
    <source>
        <dbReference type="EMBL" id="CAH2009477.1"/>
    </source>
</evidence>
<dbReference type="InterPro" id="IPR056769">
    <property type="entry name" value="Piezo_TM1-24"/>
</dbReference>
<keyword evidence="17" id="KW-1185">Reference proteome</keyword>
<dbReference type="InterPro" id="IPR031334">
    <property type="entry name" value="Piezo_cap_dom"/>
</dbReference>
<feature type="transmembrane region" description="Helical" evidence="10">
    <location>
        <begin position="2190"/>
        <end position="2210"/>
    </location>
</feature>
<feature type="transmembrane region" description="Helical" evidence="10">
    <location>
        <begin position="1750"/>
        <end position="1770"/>
    </location>
</feature>
<keyword evidence="5 10" id="KW-0812">Transmembrane</keyword>
<dbReference type="EMBL" id="CAKOFQ010007883">
    <property type="protein sequence ID" value="CAH2009477.1"/>
    <property type="molecule type" value="Genomic_DNA"/>
</dbReference>
<dbReference type="Pfam" id="PF23188">
    <property type="entry name" value="THU_Piezo1"/>
    <property type="match status" value="1"/>
</dbReference>
<feature type="transmembrane region" description="Helical" evidence="10">
    <location>
        <begin position="324"/>
        <end position="347"/>
    </location>
</feature>
<organism evidence="16 17">
    <name type="scientific">Acanthoscelides obtectus</name>
    <name type="common">Bean weevil</name>
    <name type="synonym">Bruchus obtectus</name>
    <dbReference type="NCBI Taxonomy" id="200917"/>
    <lineage>
        <taxon>Eukaryota</taxon>
        <taxon>Metazoa</taxon>
        <taxon>Ecdysozoa</taxon>
        <taxon>Arthropoda</taxon>
        <taxon>Hexapoda</taxon>
        <taxon>Insecta</taxon>
        <taxon>Pterygota</taxon>
        <taxon>Neoptera</taxon>
        <taxon>Endopterygota</taxon>
        <taxon>Coleoptera</taxon>
        <taxon>Polyphaga</taxon>
        <taxon>Cucujiformia</taxon>
        <taxon>Chrysomeloidea</taxon>
        <taxon>Chrysomelidae</taxon>
        <taxon>Bruchinae</taxon>
        <taxon>Bruchini</taxon>
        <taxon>Acanthoscelides</taxon>
    </lineage>
</organism>
<feature type="transmembrane region" description="Helical" evidence="10">
    <location>
        <begin position="957"/>
        <end position="977"/>
    </location>
</feature>
<keyword evidence="7" id="KW-0406">Ion transport</keyword>
<feature type="transmembrane region" description="Helical" evidence="10">
    <location>
        <begin position="70"/>
        <end position="90"/>
    </location>
</feature>
<evidence type="ECO:0000256" key="10">
    <source>
        <dbReference type="SAM" id="Phobius"/>
    </source>
</evidence>
<feature type="transmembrane region" description="Helical" evidence="10">
    <location>
        <begin position="783"/>
        <end position="803"/>
    </location>
</feature>
<evidence type="ECO:0008006" key="18">
    <source>
        <dbReference type="Google" id="ProtNLM"/>
    </source>
</evidence>
<feature type="transmembrane region" description="Helical" evidence="10">
    <location>
        <begin position="618"/>
        <end position="638"/>
    </location>
</feature>
<dbReference type="Proteomes" id="UP001152888">
    <property type="component" value="Unassembled WGS sequence"/>
</dbReference>
<accession>A0A9P0Q3M9</accession>
<evidence type="ECO:0000256" key="3">
    <source>
        <dbReference type="ARBA" id="ARBA00022448"/>
    </source>
</evidence>
<comment type="caution">
    <text evidence="16">The sequence shown here is derived from an EMBL/GenBank/DDBJ whole genome shotgun (WGS) entry which is preliminary data.</text>
</comment>
<feature type="transmembrane region" description="Helical" evidence="10">
    <location>
        <begin position="461"/>
        <end position="484"/>
    </location>
</feature>
<feature type="transmembrane region" description="Helical" evidence="10">
    <location>
        <begin position="1143"/>
        <end position="1168"/>
    </location>
</feature>
<feature type="transmembrane region" description="Helical" evidence="10">
    <location>
        <begin position="1807"/>
        <end position="1825"/>
    </location>
</feature>
<dbReference type="PANTHER" id="PTHR47049">
    <property type="entry name" value="PIEZO-TYPE MECHANOSENSITIVE ION CHANNEL HOMOLOG"/>
    <property type="match status" value="1"/>
</dbReference>
<dbReference type="OrthoDB" id="303066at2759"/>
<evidence type="ECO:0000256" key="8">
    <source>
        <dbReference type="ARBA" id="ARBA00023136"/>
    </source>
</evidence>
<evidence type="ECO:0000256" key="9">
    <source>
        <dbReference type="ARBA" id="ARBA00023303"/>
    </source>
</evidence>
<dbReference type="Pfam" id="PF15917">
    <property type="entry name" value="Piezo_TM25-28"/>
    <property type="match status" value="1"/>
</dbReference>
<gene>
    <name evidence="16" type="ORF">ACAOBT_LOCUS30893</name>
</gene>
<comment type="subcellular location">
    <subcellularLocation>
        <location evidence="1">Cell membrane</location>
        <topology evidence="1">Multi-pass membrane protein</topology>
    </subcellularLocation>
</comment>
<feature type="domain" description="Piezo TM25-28" evidence="12">
    <location>
        <begin position="1068"/>
        <end position="1296"/>
    </location>
</feature>
<keyword evidence="6 10" id="KW-1133">Transmembrane helix</keyword>
<dbReference type="Pfam" id="PF24871">
    <property type="entry name" value="Piezo_TM1-24"/>
    <property type="match status" value="1"/>
</dbReference>
<feature type="transmembrane region" description="Helical" evidence="10">
    <location>
        <begin position="1598"/>
        <end position="1617"/>
    </location>
</feature>
<feature type="transmembrane region" description="Helical" evidence="10">
    <location>
        <begin position="591"/>
        <end position="611"/>
    </location>
</feature>
<feature type="transmembrane region" description="Helical" evidence="10">
    <location>
        <begin position="504"/>
        <end position="523"/>
    </location>
</feature>
<feature type="transmembrane region" description="Helical" evidence="10">
    <location>
        <begin position="1708"/>
        <end position="1730"/>
    </location>
</feature>
<evidence type="ECO:0000259" key="14">
    <source>
        <dbReference type="Pfam" id="PF24871"/>
    </source>
</evidence>
<feature type="transmembrane region" description="Helical" evidence="10">
    <location>
        <begin position="47"/>
        <end position="64"/>
    </location>
</feature>
<dbReference type="InterPro" id="IPR027272">
    <property type="entry name" value="Piezo"/>
</dbReference>
<evidence type="ECO:0000256" key="4">
    <source>
        <dbReference type="ARBA" id="ARBA00022475"/>
    </source>
</evidence>
<evidence type="ECO:0000259" key="13">
    <source>
        <dbReference type="Pfam" id="PF23188"/>
    </source>
</evidence>
<dbReference type="Pfam" id="PF12166">
    <property type="entry name" value="Piezo_cap"/>
    <property type="match status" value="1"/>
</dbReference>
<dbReference type="GO" id="GO:0008381">
    <property type="term" value="F:mechanosensitive monoatomic ion channel activity"/>
    <property type="evidence" value="ECO:0007669"/>
    <property type="project" value="InterPro"/>
</dbReference>
<feature type="transmembrane region" description="Helical" evidence="10">
    <location>
        <begin position="1087"/>
        <end position="1104"/>
    </location>
</feature>
<keyword evidence="3" id="KW-0813">Transport</keyword>
<feature type="transmembrane region" description="Helical" evidence="10">
    <location>
        <begin position="926"/>
        <end position="951"/>
    </location>
</feature>
<reference evidence="16" key="1">
    <citation type="submission" date="2022-03" db="EMBL/GenBank/DDBJ databases">
        <authorList>
            <person name="Sayadi A."/>
        </authorList>
    </citation>
    <scope>NUCLEOTIDE SEQUENCE</scope>
</reference>
<dbReference type="InterPro" id="IPR056770">
    <property type="entry name" value="Piezo_THU9_anchor"/>
</dbReference>
<feature type="domain" description="Piezo transmembrane helical unit" evidence="13">
    <location>
        <begin position="1497"/>
        <end position="1623"/>
    </location>
</feature>
<feature type="transmembrane region" description="Helical" evidence="10">
    <location>
        <begin position="203"/>
        <end position="223"/>
    </location>
</feature>
<feature type="transmembrane region" description="Helical" evidence="10">
    <location>
        <begin position="732"/>
        <end position="752"/>
    </location>
</feature>
<sequence length="2298" mass="269285">MNWNIGQFICACENNGNYVSFYHRKLSRKKRTSTQGLVRKNPGMTRYGLGVFILRVVVPIMISLSLVMRPSIMCLIYLGMLLYLPFINLIDERNLDTGAFKYIMTFVPYQTMATQLGFYLYTQSTNEILEDENASLRRLLKNVGLAPLNNLDALYSVCWFGPEVVMIMVSLLYTWAVRMMASKAASEDVTGDADQVWMEKFKYLKISASAGKFITIIFLLWSAMWHHCIFGVCYFLIFLFFMTVWAFNKSLITTLSTLLFFCMPISMTHTIGQYVLQIEQVQYQLSDRSTQLRILGIDQLANPKPDYGPDYTHYEYGHKDLVRLLYPVIVYVLYYFMVNEAMMLNSLNKFLTEQRKRGFRTQWSKRMLVMAANDSETDKPDTGNLQSLIGESTKHKIWRHSLNISRNIIALIVKYSYVGTICAYVMWSVTFLTWSSFVLLTLGIALWMVPDQRKATVYSCFGVIVFSYIDMTYLYIVGIGDGYLLSVWDDERTSIFHYGKITRFMTLEVCIKVMFTVMFWITIRKYTQDKEYVQQKKQLAEKAGMSETDSLTEKRETVLEKICLYFLVRYWIVAIALFIISWCVFMNVVRIFRIVNMFEYLLFMSILQLSFRLWRRLLLKFWSLLIAVTLMNMMFIYFCQIRGIEHWMEERFGIGKKFHAEYGALITSSRSYINRLFFPAIFVTMTLIQIRFFHATFMRITDSDNKQLPAEIEASKEQFGKFFRHVVDWTNMAFLFMEIHIIKAVTLMMFLMCILDPSALYFLIFMPLALSMIVPFQSIRLAVMYWAAILVSISTLFTLIYSLPYFDNTSYQVTCEVTKYPFLNKTTRSFGKWAGLEKHRNKNPDEQIITIIAWETAFVLVSCLRNVVIAVQKISRLQRGLSPDPPSVMFPEVTFREADINLKNYIKYVMNYGFYRMGYEISMTMIVIVIVLRMDGFAIMYSVWLCLLLILRRSVIRWIWIVFVTFVALSIIWQYVMAIGLPPTLCMEYEWETRSYYWTVAQDFWFLVDNYHPPPIRKLIPESILLMFASQQLMCFWTEIRTSRNKIDYDGGSNDSIIHHFEKPGFVIPVADFTTYTTSYLDLAKRIFINMSYWGCMWLVFLGSVNRANIFSIIYLCYVFIYLWHGLNIYYKPLPLILKYWNHLIVQNILIIVMKTGMQVIGCFYMTIIPMEYCGFIKLFGIGCVRNFEHSEYFDNLHKGIEICRVSKSEMAGVEWDAAIFFFLMIQRRVFCSYNFFHIVNDAKAQHVLSARGANILDELYATRIKKMKDDERKVRQAVETKLTKLVNNQKKLQGAYYKNNIVTHKMAIRSADYYMFDDNETDVEEQRSFKQRDEEDLTKRKRGRRNLISLFGDMVDSNMRTAVKKYWNTAPNRKGVTQRDEGGPYGFAERVIYFFKFIWAAMDVLIVSATEFLGRYTMTYDMVRDVLNKERRQLKEQTDYDVGVRVEGWWLPRASFEGLIKNSKLPRPRRPPKEMSSTDLPAIMKLMKALWVIIVARSDLLCYVCVIMNQIMQCQLITIPLSIMVYLWGMLSNPRPSKTFWIIMIGYVELVILLKCIFQFEMMPGNNRPNAKTEYGPLEIVNPFFPSKFMGLTTMNLYYIWEMFILMAIVIHRYYLTNIGLWSTVTTSILPHSLDGLYAMQGGELVKVAQNTPTGSTTDEYIVRSIKTSILDQILLSFKTIFFHYAISFRQFHQRLLMHVYQEASDYYTVMFFFDFCAFATITTLFPVFSEYEPKASVWTYVSTSVIPVRYVMVVFLHFICILIDRAIYLQRSLVLKLVYHFLHVAFVHIWMFVLIPNFINGRMAIEQPAIVAYYIFRCIYLLISAQQIRVGYPSRIWGFYCFHKCGIWNYVNIQGYLLIPFLFELRSSFDWMFTDTSMSIFDWFRMEDIYTSVFKVKCLRGIEDDLMGIPAVKKKLIYKCVYGISLLIFLIILIWFPVMVYSWGRVAGQSNRPSAATLKFQFGDAEPIYENKADLYALSHIEFEYIKQVYNAYDISKEFLYNYKHTDVEVLAFRTGGKTWMIRLDEKKRLLKIINGPHPLPVRMSCKVILPAREEQKVIDISAKKMMFPYSTSRSDAAKLIEGEEVEHPLKVRYLLPKFLKIEQRGKGNVVNVLMLPESDDDDHATGSRNVSFRSVLAAEQNGRVWWDISEETNDANYEAFLQKMPYGSAQSSHLVIFTFSDKIVHSFFSLATGGSIITFYTVFLYVVHGWSREIISKRLNMTWLYELSQADVVYALCKEVYICREAGMWDLEEVAAARVFFMMKSGETCFKLSRFHGIPYNPSTYKTLPTVPRRT</sequence>
<feature type="transmembrane region" description="Helical" evidence="10">
    <location>
        <begin position="758"/>
        <end position="776"/>
    </location>
</feature>
<dbReference type="GO" id="GO:0005886">
    <property type="term" value="C:plasma membrane"/>
    <property type="evidence" value="ECO:0007669"/>
    <property type="project" value="UniProtKB-SubCell"/>
</dbReference>
<feature type="transmembrane region" description="Helical" evidence="10">
    <location>
        <begin position="848"/>
        <end position="871"/>
    </location>
</feature>
<comment type="similarity">
    <text evidence="2">Belongs to the PIEZO (TC 1.A.75) family.</text>
</comment>
<feature type="transmembrane region" description="Helical" evidence="10">
    <location>
        <begin position="1110"/>
        <end position="1131"/>
    </location>
</feature>
<feature type="domain" description="Piezo TM1-24" evidence="14">
    <location>
        <begin position="69"/>
        <end position="699"/>
    </location>
</feature>
<keyword evidence="9" id="KW-0407">Ion channel</keyword>
<dbReference type="PANTHER" id="PTHR47049:SF2">
    <property type="entry name" value="PIEZO-TYPE MECHANOSENSITIVE ION CHANNEL HOMOLOG"/>
    <property type="match status" value="1"/>
</dbReference>
<dbReference type="InterPro" id="IPR056768">
    <property type="entry name" value="THU_Piezo"/>
</dbReference>
<feature type="transmembrane region" description="Helical" evidence="10">
    <location>
        <begin position="102"/>
        <end position="121"/>
    </location>
</feature>
<feature type="transmembrane region" description="Helical" evidence="10">
    <location>
        <begin position="1922"/>
        <end position="1946"/>
    </location>
</feature>
<evidence type="ECO:0000259" key="15">
    <source>
        <dbReference type="Pfam" id="PF24874"/>
    </source>
</evidence>
<feature type="transmembrane region" description="Helical" evidence="10">
    <location>
        <begin position="1541"/>
        <end position="1559"/>
    </location>
</feature>
<feature type="transmembrane region" description="Helical" evidence="10">
    <location>
        <begin position="1501"/>
        <end position="1529"/>
    </location>
</feature>
<feature type="transmembrane region" description="Helical" evidence="10">
    <location>
        <begin position="229"/>
        <end position="248"/>
    </location>
</feature>
<keyword evidence="4" id="KW-1003">Cell membrane</keyword>
<evidence type="ECO:0000256" key="1">
    <source>
        <dbReference type="ARBA" id="ARBA00004651"/>
    </source>
</evidence>
<feature type="transmembrane region" description="Helical" evidence="10">
    <location>
        <begin position="408"/>
        <end position="426"/>
    </location>
</feature>
<evidence type="ECO:0000313" key="17">
    <source>
        <dbReference type="Proteomes" id="UP001152888"/>
    </source>
</evidence>
<evidence type="ECO:0000256" key="2">
    <source>
        <dbReference type="ARBA" id="ARBA00007821"/>
    </source>
</evidence>
<feature type="transmembrane region" description="Helical" evidence="10">
    <location>
        <begin position="153"/>
        <end position="176"/>
    </location>
</feature>
<proteinExistence type="inferred from homology"/>
<feature type="transmembrane region" description="Helical" evidence="10">
    <location>
        <begin position="1779"/>
        <end position="1801"/>
    </location>
</feature>
<evidence type="ECO:0000259" key="11">
    <source>
        <dbReference type="Pfam" id="PF12166"/>
    </source>
</evidence>
<protein>
    <recommendedName>
        <fullName evidence="18">Piezo-type mechanosensitive ion channel component</fullName>
    </recommendedName>
</protein>
<evidence type="ECO:0000256" key="7">
    <source>
        <dbReference type="ARBA" id="ARBA00023065"/>
    </source>
</evidence>
<evidence type="ECO:0000256" key="6">
    <source>
        <dbReference type="ARBA" id="ARBA00022989"/>
    </source>
</evidence>
<dbReference type="Pfam" id="PF24874">
    <property type="entry name" value="Piezo_THU9_anchor"/>
    <property type="match status" value="1"/>
</dbReference>
<name>A0A9P0Q3M9_ACAOB</name>
<feature type="transmembrane region" description="Helical" evidence="10">
    <location>
        <begin position="255"/>
        <end position="276"/>
    </location>
</feature>
<feature type="domain" description="Piezo non-specific cation channel cap" evidence="11">
    <location>
        <begin position="1981"/>
        <end position="2277"/>
    </location>
</feature>
<feature type="transmembrane region" description="Helical" evidence="10">
    <location>
        <begin position="562"/>
        <end position="585"/>
    </location>
</feature>
<evidence type="ECO:0000256" key="5">
    <source>
        <dbReference type="ARBA" id="ARBA00022692"/>
    </source>
</evidence>
<dbReference type="InterPro" id="IPR031805">
    <property type="entry name" value="Piezo_TM25-28"/>
</dbReference>
<feature type="transmembrane region" description="Helical" evidence="10">
    <location>
        <begin position="676"/>
        <end position="693"/>
    </location>
</feature>
<feature type="domain" description="Piezo THU9 and anchor" evidence="15">
    <location>
        <begin position="1706"/>
        <end position="1944"/>
    </location>
</feature>